<sequence>MVCYMYYTDVFVGQDNIDNLKKALEAELGSSVKDVELNELTALASGLGFLAGLPACLCKTKKSVEEGLGKIYEELKNFNYCISKLNCDLCNSNPYPCKCCVIQSINAVKECECIKTPSNKASCHCAGRDVSCAKVLAGLEACLHLQCLQSDMNEICECKADSDCCKSGKCDGKSGGSCEFCQKLQTQPTTGLGLSPPNPIRLAKRLDKFFGSSGRKGSCDCKCGSDKSCCCLACDNGKCLKSCSCNGSPGLCPHGSQPHPPQNCPCKTFCQNINSIKVSSGSSLMRCCDSGKKCHCSLGGSNCQSGSGCCDTTKKSVKCLIRRLVSYFKSLGPNPSSDDFSKNCCDLLCVAKTCEFLKMFFDKGDSKEFKKHLQDLQYSSPCGHELYRTLKDFLYYCVNMVGAYVDKKEVKDKINAKGNTCKKCPPKGQSGTSPCSCNNQCFNGSSPCPGCKELLGDSHFMAILTRKFSSSYDSSNAKWDSLCKFGSKCCGSSSCSQCQNCSPGSSQCPPQGCCEKCPKRLCAKIFLGMLPCMYWGLKILYDRCKDPVTWPDWQKISMNSDGNPSSALAKFFFAWGFNVSPLRVRKGSEFFVILKDLFGSDSNSNSGPITKLYLSVKLYIRPVPSSDSDPSPSTVRSMLLWLYGLPFTSGFHDLVSRCKDLCSPFGKSFNADAFCYYIHTCCFLLPVAVISTIETSDSAQKAFSSSSEFSKFLYPSDSSALADMFFDYIRKIFAALNFLCIQCSLDKDKAGWRDCYFGQHCQTVKPSSSVSSASTSCCPPGSGQGILCTKDHSGKCSAASSASSSCNAKCPHPLQRFLTATSNSDSESYPFGLPGITPMGFSPDNLPSPGRDGEALYYVLNLLCTNGYYPLTRLVQFALCIFRSPPETLGELFAFFKKFVSSNVFTSKFADYVSGEPGFYSGSDLKKALEDLYGSSNSHSSSSHTPASLYSLSYCEGPKGSNGPHPTCGKYLYPLTENAYKDFIEGFLDTYLSFVCHSAPKFQSEFLKFHTAAKGKFSSCCSDSSCKSILFCPCALALISSQGFQYLSPNSLNCMDNALSTQHKKHGGGEGKPGCTLKSCSDFISQLGKVVGKGSPLQKLLNAIDAFIWHIRLPFFLFILAFWAFVISYFLYVQLYKLDVLELNSHDHPAWSFKILPSTLFS</sequence>
<organism evidence="2 3">
    <name type="scientific">Babesia divergens</name>
    <dbReference type="NCBI Taxonomy" id="32595"/>
    <lineage>
        <taxon>Eukaryota</taxon>
        <taxon>Sar</taxon>
        <taxon>Alveolata</taxon>
        <taxon>Apicomplexa</taxon>
        <taxon>Aconoidasida</taxon>
        <taxon>Piroplasmida</taxon>
        <taxon>Babesiidae</taxon>
        <taxon>Babesia</taxon>
    </lineage>
</organism>
<proteinExistence type="predicted"/>
<evidence type="ECO:0000313" key="2">
    <source>
        <dbReference type="EMBL" id="KAK1939102.1"/>
    </source>
</evidence>
<reference evidence="2" key="2">
    <citation type="submission" date="2021-05" db="EMBL/GenBank/DDBJ databases">
        <authorList>
            <person name="Pain A."/>
        </authorList>
    </citation>
    <scope>NUCLEOTIDE SEQUENCE</scope>
    <source>
        <strain evidence="2">1802A</strain>
    </source>
</reference>
<evidence type="ECO:0000313" key="3">
    <source>
        <dbReference type="Proteomes" id="UP001195914"/>
    </source>
</evidence>
<feature type="non-terminal residue" evidence="2">
    <location>
        <position position="1162"/>
    </location>
</feature>
<gene>
    <name evidence="2" type="ORF">X943_000824</name>
</gene>
<keyword evidence="1" id="KW-1133">Transmembrane helix</keyword>
<comment type="caution">
    <text evidence="2">The sequence shown here is derived from an EMBL/GenBank/DDBJ whole genome shotgun (WGS) entry which is preliminary data.</text>
</comment>
<keyword evidence="3" id="KW-1185">Reference proteome</keyword>
<dbReference type="AlphaFoldDB" id="A0AAD9GII4"/>
<accession>A0AAD9GII4</accession>
<keyword evidence="1" id="KW-0812">Transmembrane</keyword>
<reference evidence="2" key="1">
    <citation type="journal article" date="2014" name="Nucleic Acids Res.">
        <title>The evolutionary dynamics of variant antigen genes in Babesia reveal a history of genomic innovation underlying host-parasite interaction.</title>
        <authorList>
            <person name="Jackson A.P."/>
            <person name="Otto T.D."/>
            <person name="Darby A."/>
            <person name="Ramaprasad A."/>
            <person name="Xia D."/>
            <person name="Echaide I.E."/>
            <person name="Farber M."/>
            <person name="Gahlot S."/>
            <person name="Gamble J."/>
            <person name="Gupta D."/>
            <person name="Gupta Y."/>
            <person name="Jackson L."/>
            <person name="Malandrin L."/>
            <person name="Malas T.B."/>
            <person name="Moussa E."/>
            <person name="Nair M."/>
            <person name="Reid A.J."/>
            <person name="Sanders M."/>
            <person name="Sharma J."/>
            <person name="Tracey A."/>
            <person name="Quail M.A."/>
            <person name="Weir W."/>
            <person name="Wastling J.M."/>
            <person name="Hall N."/>
            <person name="Willadsen P."/>
            <person name="Lingelbach K."/>
            <person name="Shiels B."/>
            <person name="Tait A."/>
            <person name="Berriman M."/>
            <person name="Allred D.R."/>
            <person name="Pain A."/>
        </authorList>
    </citation>
    <scope>NUCLEOTIDE SEQUENCE</scope>
    <source>
        <strain evidence="2">1802A</strain>
    </source>
</reference>
<evidence type="ECO:0000256" key="1">
    <source>
        <dbReference type="SAM" id="Phobius"/>
    </source>
</evidence>
<dbReference type="Proteomes" id="UP001195914">
    <property type="component" value="Unassembled WGS sequence"/>
</dbReference>
<dbReference type="EMBL" id="JAHBMH010000015">
    <property type="protein sequence ID" value="KAK1939102.1"/>
    <property type="molecule type" value="Genomic_DNA"/>
</dbReference>
<feature type="transmembrane region" description="Helical" evidence="1">
    <location>
        <begin position="1107"/>
        <end position="1132"/>
    </location>
</feature>
<name>A0AAD9GII4_BABDI</name>
<protein>
    <submittedName>
        <fullName evidence="2">Variant erythrocyte surface antigen-1 family protein</fullName>
    </submittedName>
</protein>
<keyword evidence="1" id="KW-0472">Membrane</keyword>